<keyword evidence="3" id="KW-1185">Reference proteome</keyword>
<feature type="transmembrane region" description="Helical" evidence="1">
    <location>
        <begin position="101"/>
        <end position="126"/>
    </location>
</feature>
<reference evidence="2" key="1">
    <citation type="submission" date="2021-12" db="EMBL/GenBank/DDBJ databases">
        <authorList>
            <person name="King R."/>
        </authorList>
    </citation>
    <scope>NUCLEOTIDE SEQUENCE</scope>
</reference>
<dbReference type="EMBL" id="OV121133">
    <property type="protein sequence ID" value="CAH0550813.1"/>
    <property type="molecule type" value="Genomic_DNA"/>
</dbReference>
<feature type="transmembrane region" description="Helical" evidence="1">
    <location>
        <begin position="70"/>
        <end position="89"/>
    </location>
</feature>
<proteinExistence type="predicted"/>
<keyword evidence="1" id="KW-0472">Membrane</keyword>
<name>A0A9P0AXP8_BRAAE</name>
<feature type="transmembrane region" description="Helical" evidence="1">
    <location>
        <begin position="35"/>
        <end position="55"/>
    </location>
</feature>
<keyword evidence="1" id="KW-0812">Transmembrane</keyword>
<dbReference type="Proteomes" id="UP001154078">
    <property type="component" value="Chromosome 2"/>
</dbReference>
<feature type="transmembrane region" description="Helical" evidence="1">
    <location>
        <begin position="138"/>
        <end position="164"/>
    </location>
</feature>
<keyword evidence="1" id="KW-1133">Transmembrane helix</keyword>
<evidence type="ECO:0000313" key="3">
    <source>
        <dbReference type="Proteomes" id="UP001154078"/>
    </source>
</evidence>
<evidence type="ECO:0000256" key="1">
    <source>
        <dbReference type="SAM" id="Phobius"/>
    </source>
</evidence>
<dbReference type="AlphaFoldDB" id="A0A9P0AXP8"/>
<gene>
    <name evidence="2" type="ORF">MELIAE_LOCUS3549</name>
</gene>
<accession>A0A9P0AXP8</accession>
<sequence>MGGCLTCSKSSFTTCCSCCIAINNLLATFAKKKRVVLGVGLCFLVSLSIMLFAVLTKDVCYFGLQIRGPGMYVVTISLILLIGCSTLLLHSMYSENAPWILVMDFLIFALWICHIVGYIVAAVAYSKSEEHEKGHTSIHGFVSISTLAILILEISWFMFIIIIYKFYYTIKENKEKPETFEEN</sequence>
<protein>
    <recommendedName>
        <fullName evidence="4">Transmembrane protein</fullName>
    </recommendedName>
</protein>
<dbReference type="OrthoDB" id="10589618at2759"/>
<organism evidence="2 3">
    <name type="scientific">Brassicogethes aeneus</name>
    <name type="common">Rape pollen beetle</name>
    <name type="synonym">Meligethes aeneus</name>
    <dbReference type="NCBI Taxonomy" id="1431903"/>
    <lineage>
        <taxon>Eukaryota</taxon>
        <taxon>Metazoa</taxon>
        <taxon>Ecdysozoa</taxon>
        <taxon>Arthropoda</taxon>
        <taxon>Hexapoda</taxon>
        <taxon>Insecta</taxon>
        <taxon>Pterygota</taxon>
        <taxon>Neoptera</taxon>
        <taxon>Endopterygota</taxon>
        <taxon>Coleoptera</taxon>
        <taxon>Polyphaga</taxon>
        <taxon>Cucujiformia</taxon>
        <taxon>Nitidulidae</taxon>
        <taxon>Meligethinae</taxon>
        <taxon>Brassicogethes</taxon>
    </lineage>
</organism>
<evidence type="ECO:0000313" key="2">
    <source>
        <dbReference type="EMBL" id="CAH0550813.1"/>
    </source>
</evidence>
<evidence type="ECO:0008006" key="4">
    <source>
        <dbReference type="Google" id="ProtNLM"/>
    </source>
</evidence>